<feature type="transmembrane region" description="Helical" evidence="10">
    <location>
        <begin position="170"/>
        <end position="189"/>
    </location>
</feature>
<organism evidence="12 13">
    <name type="scientific">Hypericibacter terrae</name>
    <dbReference type="NCBI Taxonomy" id="2602015"/>
    <lineage>
        <taxon>Bacteria</taxon>
        <taxon>Pseudomonadati</taxon>
        <taxon>Pseudomonadota</taxon>
        <taxon>Alphaproteobacteria</taxon>
        <taxon>Rhodospirillales</taxon>
        <taxon>Dongiaceae</taxon>
        <taxon>Hypericibacter</taxon>
    </lineage>
</organism>
<dbReference type="RefSeq" id="WP_151179689.1">
    <property type="nucleotide sequence ID" value="NZ_CP042906.1"/>
</dbReference>
<evidence type="ECO:0000256" key="4">
    <source>
        <dbReference type="ARBA" id="ARBA00022692"/>
    </source>
</evidence>
<evidence type="ECO:0000313" key="13">
    <source>
        <dbReference type="Proteomes" id="UP000326202"/>
    </source>
</evidence>
<dbReference type="KEGG" id="htq:FRZ44_49530"/>
<evidence type="ECO:0000256" key="7">
    <source>
        <dbReference type="ARBA" id="ARBA00023065"/>
    </source>
</evidence>
<feature type="transmembrane region" description="Helical" evidence="10">
    <location>
        <begin position="323"/>
        <end position="344"/>
    </location>
</feature>
<feature type="transmembrane region" description="Helical" evidence="10">
    <location>
        <begin position="356"/>
        <end position="379"/>
    </location>
</feature>
<evidence type="ECO:0000256" key="10">
    <source>
        <dbReference type="SAM" id="Phobius"/>
    </source>
</evidence>
<dbReference type="SMART" id="SM00100">
    <property type="entry name" value="cNMP"/>
    <property type="match status" value="1"/>
</dbReference>
<dbReference type="Pfam" id="PF00999">
    <property type="entry name" value="Na_H_Exchanger"/>
    <property type="match status" value="1"/>
</dbReference>
<dbReference type="Pfam" id="PF00027">
    <property type="entry name" value="cNMP_binding"/>
    <property type="match status" value="1"/>
</dbReference>
<dbReference type="InterPro" id="IPR018490">
    <property type="entry name" value="cNMP-bd_dom_sf"/>
</dbReference>
<accession>A0A5J6MQ43</accession>
<dbReference type="CDD" id="cd00038">
    <property type="entry name" value="CAP_ED"/>
    <property type="match status" value="1"/>
</dbReference>
<comment type="subcellular location">
    <subcellularLocation>
        <location evidence="1">Cell membrane</location>
        <topology evidence="1">Multi-pass membrane protein</topology>
    </subcellularLocation>
</comment>
<dbReference type="EMBL" id="CP042906">
    <property type="protein sequence ID" value="QEX19638.1"/>
    <property type="molecule type" value="Genomic_DNA"/>
</dbReference>
<feature type="transmembrane region" description="Helical" evidence="10">
    <location>
        <begin position="252"/>
        <end position="270"/>
    </location>
</feature>
<evidence type="ECO:0000259" key="11">
    <source>
        <dbReference type="PROSITE" id="PS50042"/>
    </source>
</evidence>
<keyword evidence="6" id="KW-0915">Sodium</keyword>
<dbReference type="InterPro" id="IPR000595">
    <property type="entry name" value="cNMP-bd_dom"/>
</dbReference>
<dbReference type="SUPFAM" id="SSF51206">
    <property type="entry name" value="cAMP-binding domain-like"/>
    <property type="match status" value="1"/>
</dbReference>
<evidence type="ECO:0000256" key="6">
    <source>
        <dbReference type="ARBA" id="ARBA00023053"/>
    </source>
</evidence>
<dbReference type="AlphaFoldDB" id="A0A5J6MQ43"/>
<feature type="transmembrane region" description="Helical" evidence="10">
    <location>
        <begin position="103"/>
        <end position="123"/>
    </location>
</feature>
<evidence type="ECO:0000313" key="12">
    <source>
        <dbReference type="EMBL" id="QEX19638.1"/>
    </source>
</evidence>
<reference evidence="12 13" key="1">
    <citation type="submission" date="2019-08" db="EMBL/GenBank/DDBJ databases">
        <title>Hyperibacter terrae gen. nov., sp. nov. and Hyperibacter viscosus sp. nov., two new members in the family Rhodospirillaceae isolated from the rhizosphere of Hypericum perforatum.</title>
        <authorList>
            <person name="Noviana Z."/>
        </authorList>
    </citation>
    <scope>NUCLEOTIDE SEQUENCE [LARGE SCALE GENOMIC DNA]</scope>
    <source>
        <strain evidence="12 13">R5913</strain>
    </source>
</reference>
<dbReference type="PRINTS" id="PR00103">
    <property type="entry name" value="CAMPKINASE"/>
</dbReference>
<dbReference type="PANTHER" id="PTHR10110:SF86">
    <property type="entry name" value="SODIUM_HYDROGEN EXCHANGER 7"/>
    <property type="match status" value="1"/>
</dbReference>
<feature type="transmembrane region" description="Helical" evidence="10">
    <location>
        <begin position="34"/>
        <end position="54"/>
    </location>
</feature>
<keyword evidence="9" id="KW-0739">Sodium transport</keyword>
<dbReference type="OrthoDB" id="9809206at2"/>
<feature type="transmembrane region" description="Helical" evidence="10">
    <location>
        <begin position="129"/>
        <end position="149"/>
    </location>
</feature>
<dbReference type="PROSITE" id="PS00888">
    <property type="entry name" value="CNMP_BINDING_1"/>
    <property type="match status" value="1"/>
</dbReference>
<dbReference type="InterPro" id="IPR006153">
    <property type="entry name" value="Cation/H_exchanger_TM"/>
</dbReference>
<gene>
    <name evidence="12" type="ORF">FRZ44_49530</name>
</gene>
<keyword evidence="2" id="KW-0813">Transport</keyword>
<dbReference type="InterPro" id="IPR014710">
    <property type="entry name" value="RmlC-like_jellyroll"/>
</dbReference>
<dbReference type="PROSITE" id="PS00889">
    <property type="entry name" value="CNMP_BINDING_2"/>
    <property type="match status" value="1"/>
</dbReference>
<evidence type="ECO:0000256" key="5">
    <source>
        <dbReference type="ARBA" id="ARBA00022989"/>
    </source>
</evidence>
<dbReference type="Gene3D" id="2.60.120.10">
    <property type="entry name" value="Jelly Rolls"/>
    <property type="match status" value="1"/>
</dbReference>
<evidence type="ECO:0000256" key="9">
    <source>
        <dbReference type="ARBA" id="ARBA00023201"/>
    </source>
</evidence>
<keyword evidence="3" id="KW-1003">Cell membrane</keyword>
<evidence type="ECO:0000256" key="2">
    <source>
        <dbReference type="ARBA" id="ARBA00022448"/>
    </source>
</evidence>
<dbReference type="GO" id="GO:0015385">
    <property type="term" value="F:sodium:proton antiporter activity"/>
    <property type="evidence" value="ECO:0007669"/>
    <property type="project" value="InterPro"/>
</dbReference>
<dbReference type="PROSITE" id="PS50042">
    <property type="entry name" value="CNMP_BINDING_3"/>
    <property type="match status" value="1"/>
</dbReference>
<dbReference type="GO" id="GO:0005886">
    <property type="term" value="C:plasma membrane"/>
    <property type="evidence" value="ECO:0007669"/>
    <property type="project" value="UniProtKB-SubCell"/>
</dbReference>
<dbReference type="InterPro" id="IPR018488">
    <property type="entry name" value="cNMP-bd_CS"/>
</dbReference>
<dbReference type="GO" id="GO:0098719">
    <property type="term" value="P:sodium ion import across plasma membrane"/>
    <property type="evidence" value="ECO:0007669"/>
    <property type="project" value="TreeGrafter"/>
</dbReference>
<keyword evidence="5 10" id="KW-1133">Transmembrane helix</keyword>
<feature type="transmembrane region" description="Helical" evidence="10">
    <location>
        <begin position="291"/>
        <end position="311"/>
    </location>
</feature>
<keyword evidence="4 10" id="KW-0812">Transmembrane</keyword>
<dbReference type="GO" id="GO:0015386">
    <property type="term" value="F:potassium:proton antiporter activity"/>
    <property type="evidence" value="ECO:0007669"/>
    <property type="project" value="TreeGrafter"/>
</dbReference>
<evidence type="ECO:0000256" key="8">
    <source>
        <dbReference type="ARBA" id="ARBA00023136"/>
    </source>
</evidence>
<evidence type="ECO:0000256" key="3">
    <source>
        <dbReference type="ARBA" id="ARBA00022475"/>
    </source>
</evidence>
<feature type="transmembrane region" description="Helical" evidence="10">
    <location>
        <begin position="391"/>
        <end position="408"/>
    </location>
</feature>
<keyword evidence="7" id="KW-0406">Ion transport</keyword>
<keyword evidence="13" id="KW-1185">Reference proteome</keyword>
<proteinExistence type="predicted"/>
<feature type="transmembrane region" description="Helical" evidence="10">
    <location>
        <begin position="74"/>
        <end position="91"/>
    </location>
</feature>
<feature type="transmembrane region" description="Helical" evidence="10">
    <location>
        <begin position="195"/>
        <end position="217"/>
    </location>
</feature>
<dbReference type="InterPro" id="IPR018422">
    <property type="entry name" value="Cation/H_exchanger_CPA1"/>
</dbReference>
<feature type="transmembrane region" description="Helical" evidence="10">
    <location>
        <begin position="6"/>
        <end position="25"/>
    </location>
</feature>
<evidence type="ECO:0000256" key="1">
    <source>
        <dbReference type="ARBA" id="ARBA00004651"/>
    </source>
</evidence>
<dbReference type="Gene3D" id="6.10.140.1330">
    <property type="match status" value="1"/>
</dbReference>
<dbReference type="Proteomes" id="UP000326202">
    <property type="component" value="Chromosome"/>
</dbReference>
<dbReference type="PANTHER" id="PTHR10110">
    <property type="entry name" value="SODIUM/HYDROGEN EXCHANGER"/>
    <property type="match status" value="1"/>
</dbReference>
<dbReference type="GO" id="GO:0051453">
    <property type="term" value="P:regulation of intracellular pH"/>
    <property type="evidence" value="ECO:0007669"/>
    <property type="project" value="TreeGrafter"/>
</dbReference>
<protein>
    <submittedName>
        <fullName evidence="12">Sodium/hydrogen exchanger family protein</fullName>
    </submittedName>
</protein>
<keyword evidence="8 10" id="KW-0472">Membrane</keyword>
<name>A0A5J6MQ43_9PROT</name>
<feature type="domain" description="Cyclic nucleotide-binding" evidence="11">
    <location>
        <begin position="717"/>
        <end position="813"/>
    </location>
</feature>
<sequence length="840" mass="90018">MQGVVSTVFGLAGLFVLVSLLPSLARRLLLPETVLLAMLGVGLGVVIELGQANQGDMANDFLTALSNLEIPGDAFLYIFLPPLLFEMALKLDVRRLMDEIVPILLMAIVAVIVTALVVGAALWQFTGAGLLAALLLGAVIATTDPAAVVGIFRDIGAPRRLTLLVQGESLFNDAAAIALASLIAGLITGHGEGSMVHTVVDFLLEFLGGALFGYLVSRGAALMLPALRGFKYAEMTFTVALAYLSFIVGTQYLHVSGVVACVVAGLTLGTNGRTRVTPTSWESLVETWEQLGFWSNSLIFVLAAMLVPQLLAGLAPVDFLRLGVLVAAALVARAVVVYGLLPPLAAMRLTGKVSAAYRAVIVWGGLRGAVSLALALGVAADPELPAETRHLVGVLTTGFVLFTLFVNAPTLRPLLRLLGLDKLGATERALRAGALDLAHAEAKTKVETAVAAEGLDPALTKRVFDQIEAPLGTAPPAAAAEAEIAKSASAASGERELDMAAVALSIITQYEVELVHQRLREGTVSRKTTESKLADASRLMDGIKQGGAEGYVKAVDEILKFPRRIRWGMHLQQWFAIERPLAEMLGDRFNKLFVSSLLLMDLGEFLRRRVRPVVGEGAAAAAGAVLQRRREGVAKALGALRLQYPDYAHQLEELYVSRLALRSIEDGYIAMQKESVLSEEVYDNLIRGLNQRRRRAFRQLRLDIAMAPETLLQRVRLFQGLSNDGRRRVAKLMRPRLALPGEEIVKAGEHGDTMFFITTGAVEVVLPHTPVRLGTGEFFGEVALVTNRPRTADVVALSYSNLLVLSARDLARLSEADPEIGREIAAVAQARIAAFDSAVG</sequence>